<dbReference type="PROSITE" id="PS00181">
    <property type="entry name" value="GLNA_ATP"/>
    <property type="match status" value="1"/>
</dbReference>
<evidence type="ECO:0000256" key="1">
    <source>
        <dbReference type="PROSITE-ProRule" id="PRU01330"/>
    </source>
</evidence>
<dbReference type="PROSITE" id="PS51986">
    <property type="entry name" value="GS_BETA_GRASP"/>
    <property type="match status" value="1"/>
</dbReference>
<evidence type="ECO:0000313" key="6">
    <source>
        <dbReference type="Proteomes" id="UP000253934"/>
    </source>
</evidence>
<dbReference type="SMART" id="SM01230">
    <property type="entry name" value="Gln-synt_C"/>
    <property type="match status" value="1"/>
</dbReference>
<sequence length="732" mass="82034">MSEHSSFSAAAIRKIFRPLTFEGKQSRIVDYFGTNVFDLRAMAKRLSSRDLEIIAKLIKVGGKIDIALAERVATAVKEWAIEKGATHYCHWFQPQTGETAEKHDAFLWLDKQGNPIERFTGPELLQSEPDASSFPSGGIRSTFEARGYTSWDPSSPMFIIETENGKTLYIPSVFISYHGEALDFKTPLFRSNAAISREAVKTLHYLGETHIDYAVTSIGPEQEFFLVDKKHLNNRMDLRLAGRAIFGRKPPKGQELDDHYFGHIPSRVHAFFSELEVELYKLGVPVKTRHNEVAPGQYEIAPIYESSNLAADHNHLVMKCIKTISLRHGFVSLLHEKPFAGLNGSGKHLNWSISDSSGRNLLEPGATPHENLVFLTFLCAILLGIHDNSDVLRASIASAGNDHRLGANEAPPAIISIFLGNSLDKILNAIESGDLNKVNPEKVMIDLGVTHIQDVAKDNTDRNRTSPFAFTGNKFEFRAVGSSASINYPSAILNAAVYDGLSKLNKKIEKKLNHEKIMDHDLLLILREIIIQTKKIRFEGNGYSQEWVLEAQNRGLSNFTNTPEALAVLANQDKTKFLEQAKIFSADDMISRLTVQHERYIKQCLIEVNCAIEMVQTMILPSAIRYLKQLMGHTKLAMELNIVSPAKKISENFAACMSRMTVALDNLKTQLEKITFGESFEHKNLSKLSASIASDLLPKLEELRCAVDNIECFIPKDMWPLSKYEEMIFGIE</sequence>
<dbReference type="EMBL" id="QOVW01000011">
    <property type="protein sequence ID" value="RDB37036.1"/>
    <property type="molecule type" value="Genomic_DNA"/>
</dbReference>
<comment type="caution">
    <text evidence="5">The sequence shown here is derived from an EMBL/GenBank/DDBJ whole genome shotgun (WGS) entry which is preliminary data.</text>
</comment>
<dbReference type="Proteomes" id="UP000253934">
    <property type="component" value="Unassembled WGS sequence"/>
</dbReference>
<comment type="similarity">
    <text evidence="1 2">Belongs to the glutamine synthetase family.</text>
</comment>
<dbReference type="InterPro" id="IPR040577">
    <property type="entry name" value="Gln-synt_C"/>
</dbReference>
<name>A0A369L0R3_9BACT</name>
<dbReference type="AlphaFoldDB" id="A0A369L0R3"/>
<dbReference type="SUPFAM" id="SSF55931">
    <property type="entry name" value="Glutamine synthetase/guanido kinase"/>
    <property type="match status" value="1"/>
</dbReference>
<dbReference type="InterPro" id="IPR008147">
    <property type="entry name" value="Gln_synt_N"/>
</dbReference>
<dbReference type="InterPro" id="IPR027303">
    <property type="entry name" value="Gln_synth_gly_rich_site"/>
</dbReference>
<evidence type="ECO:0000259" key="3">
    <source>
        <dbReference type="PROSITE" id="PS51986"/>
    </source>
</evidence>
<accession>A0A369L0R3</accession>
<dbReference type="Pfam" id="PF12437">
    <property type="entry name" value="GSIII_N"/>
    <property type="match status" value="1"/>
</dbReference>
<evidence type="ECO:0000313" key="5">
    <source>
        <dbReference type="EMBL" id="RDB37036.1"/>
    </source>
</evidence>
<evidence type="ECO:0000256" key="2">
    <source>
        <dbReference type="RuleBase" id="RU000384"/>
    </source>
</evidence>
<dbReference type="InterPro" id="IPR008146">
    <property type="entry name" value="Gln_synth_cat_dom"/>
</dbReference>
<protein>
    <submittedName>
        <fullName evidence="5">Glutamine synthetase type III</fullName>
    </submittedName>
</protein>
<dbReference type="GO" id="GO:0006542">
    <property type="term" value="P:glutamine biosynthetic process"/>
    <property type="evidence" value="ECO:0007669"/>
    <property type="project" value="InterPro"/>
</dbReference>
<reference evidence="5" key="1">
    <citation type="submission" date="2018-04" db="EMBL/GenBank/DDBJ databases">
        <title>Draft genome sequence of the Candidatus Spirobacillus cienkowskii, a pathogen of freshwater Daphnia species, reconstructed from hemolymph metagenomic reads.</title>
        <authorList>
            <person name="Bresciani L."/>
            <person name="Lemos L.N."/>
            <person name="Wale N."/>
            <person name="Lin J.Y."/>
            <person name="Fernandes G.R."/>
            <person name="Duffy M.A."/>
            <person name="Rodrigues J.M."/>
        </authorList>
    </citation>
    <scope>NUCLEOTIDE SEQUENCE [LARGE SCALE GENOMIC DNA]</scope>
    <source>
        <strain evidence="5">Binning01</strain>
    </source>
</reference>
<evidence type="ECO:0000259" key="4">
    <source>
        <dbReference type="PROSITE" id="PS51987"/>
    </source>
</evidence>
<dbReference type="InterPro" id="IPR022147">
    <property type="entry name" value="GSIII_N"/>
</dbReference>
<dbReference type="PANTHER" id="PTHR42974">
    <property type="entry name" value="GLUTAMINE SYNTHETASE"/>
    <property type="match status" value="1"/>
</dbReference>
<proteinExistence type="inferred from homology"/>
<keyword evidence="6" id="KW-1185">Reference proteome</keyword>
<dbReference type="PANTHER" id="PTHR42974:SF1">
    <property type="entry name" value="TYPE-3 GLUTAMINE SYNTHETASE"/>
    <property type="match status" value="1"/>
</dbReference>
<gene>
    <name evidence="5" type="ORF">DCC88_01945</name>
</gene>
<dbReference type="GO" id="GO:0004356">
    <property type="term" value="F:glutamine synthetase activity"/>
    <property type="evidence" value="ECO:0007669"/>
    <property type="project" value="InterPro"/>
</dbReference>
<dbReference type="InterPro" id="IPR052725">
    <property type="entry name" value="GS_Type-3"/>
</dbReference>
<feature type="domain" description="GS beta-grasp" evidence="3">
    <location>
        <begin position="86"/>
        <end position="179"/>
    </location>
</feature>
<dbReference type="Gene3D" id="3.30.590.10">
    <property type="entry name" value="Glutamine synthetase/guanido kinase, catalytic domain"/>
    <property type="match status" value="1"/>
</dbReference>
<dbReference type="InterPro" id="IPR014746">
    <property type="entry name" value="Gln_synth/guanido_kin_cat_dom"/>
</dbReference>
<dbReference type="Gene3D" id="1.20.120.1560">
    <property type="match status" value="1"/>
</dbReference>
<dbReference type="PROSITE" id="PS51987">
    <property type="entry name" value="GS_CATALYTIC"/>
    <property type="match status" value="1"/>
</dbReference>
<dbReference type="Pfam" id="PF00120">
    <property type="entry name" value="Gln-synt_C"/>
    <property type="match status" value="1"/>
</dbReference>
<dbReference type="Pfam" id="PF18318">
    <property type="entry name" value="Gln-synt_C-ter"/>
    <property type="match status" value="1"/>
</dbReference>
<organism evidence="5 6">
    <name type="scientific">Spirobacillus cienkowskii</name>
    <dbReference type="NCBI Taxonomy" id="495820"/>
    <lineage>
        <taxon>Bacteria</taxon>
        <taxon>Pseudomonadati</taxon>
        <taxon>Bdellovibrionota</taxon>
        <taxon>Oligoflexia</taxon>
        <taxon>Silvanigrellales</taxon>
        <taxon>Spirobacillus</taxon>
    </lineage>
</organism>
<feature type="domain" description="GS catalytic" evidence="4">
    <location>
        <begin position="192"/>
        <end position="619"/>
    </location>
</feature>